<gene>
    <name evidence="3" type="ORF">GBAR_LOCUS626</name>
</gene>
<dbReference type="EMBL" id="CASHTH010000104">
    <property type="protein sequence ID" value="CAI7991106.1"/>
    <property type="molecule type" value="Genomic_DNA"/>
</dbReference>
<keyword evidence="1" id="KW-0812">Transmembrane</keyword>
<name>A0AA35W154_GEOBA</name>
<sequence>MTTLAAVIAIVSTCSCVVLGQRVSCEPGASPHPGPTCRPMEQMDVHCSSNFNKCLDRCFGPNARVVDNTVRGCTRCRPNDCSGCPEDSCTGGRCNGSTTNTNVNVTYKLVPYKFKYFKLSVQLPAVPRCVCTNETSFDFTIKYQLRADELSLNVKSLSDELVFSRKIPFPRHCSDIERGVPYDSNTCGLPRLQKPYNTLLLCNETHTTISWNKTMSYIRPDNNQSLYIESKKFYLTVQLGDDSKIDFVVLNASSVTLNTTAAMNISLYGYTHCSGLQDRTLSLPEVGCSLPLRISNRGPGICQDSTFTSSVTLTPPLYTHTPLPTSLPLKSKPTDTDSLIAAALTAGVGVPVLIVMVTLFTVAIIKLLRVPKKVSPFSSQNCALAVYSPSTSEQEKLVTMKSLASVRNLNPGLKLFLQDERSPQQSLSDWISEHHKNASTVFCVCNKEFGHDWDSKSEKGVAAVHILKMLFQGDCSPEKYAVVLSKPADKVFVPALLKALPHINLVDATSLMKFTVK</sequence>
<evidence type="ECO:0000256" key="1">
    <source>
        <dbReference type="SAM" id="Phobius"/>
    </source>
</evidence>
<evidence type="ECO:0000256" key="2">
    <source>
        <dbReference type="SAM" id="SignalP"/>
    </source>
</evidence>
<accession>A0AA35W154</accession>
<proteinExistence type="predicted"/>
<keyword evidence="2" id="KW-0732">Signal</keyword>
<evidence type="ECO:0000313" key="4">
    <source>
        <dbReference type="Proteomes" id="UP001174909"/>
    </source>
</evidence>
<keyword evidence="1" id="KW-1133">Transmembrane helix</keyword>
<dbReference type="AlphaFoldDB" id="A0AA35W154"/>
<dbReference type="Proteomes" id="UP001174909">
    <property type="component" value="Unassembled WGS sequence"/>
</dbReference>
<feature type="signal peptide" evidence="2">
    <location>
        <begin position="1"/>
        <end position="20"/>
    </location>
</feature>
<organism evidence="3 4">
    <name type="scientific">Geodia barretti</name>
    <name type="common">Barrett's horny sponge</name>
    <dbReference type="NCBI Taxonomy" id="519541"/>
    <lineage>
        <taxon>Eukaryota</taxon>
        <taxon>Metazoa</taxon>
        <taxon>Porifera</taxon>
        <taxon>Demospongiae</taxon>
        <taxon>Heteroscleromorpha</taxon>
        <taxon>Tetractinellida</taxon>
        <taxon>Astrophorina</taxon>
        <taxon>Geodiidae</taxon>
        <taxon>Geodia</taxon>
    </lineage>
</organism>
<evidence type="ECO:0008006" key="5">
    <source>
        <dbReference type="Google" id="ProtNLM"/>
    </source>
</evidence>
<feature type="transmembrane region" description="Helical" evidence="1">
    <location>
        <begin position="339"/>
        <end position="365"/>
    </location>
</feature>
<keyword evidence="1" id="KW-0472">Membrane</keyword>
<comment type="caution">
    <text evidence="3">The sequence shown here is derived from an EMBL/GenBank/DDBJ whole genome shotgun (WGS) entry which is preliminary data.</text>
</comment>
<reference evidence="3" key="1">
    <citation type="submission" date="2023-03" db="EMBL/GenBank/DDBJ databases">
        <authorList>
            <person name="Steffen K."/>
            <person name="Cardenas P."/>
        </authorList>
    </citation>
    <scope>NUCLEOTIDE SEQUENCE</scope>
</reference>
<evidence type="ECO:0000313" key="3">
    <source>
        <dbReference type="EMBL" id="CAI7991106.1"/>
    </source>
</evidence>
<protein>
    <recommendedName>
        <fullName evidence="5">TIR domain-containing protein</fullName>
    </recommendedName>
</protein>
<feature type="chain" id="PRO_5041205788" description="TIR domain-containing protein" evidence="2">
    <location>
        <begin position="21"/>
        <end position="517"/>
    </location>
</feature>
<keyword evidence="4" id="KW-1185">Reference proteome</keyword>